<comment type="similarity">
    <text evidence="1">Belongs to the bacterial/plant glucose-1-phosphate adenylyltransferase family.</text>
</comment>
<proteinExistence type="inferred from homology"/>
<evidence type="ECO:0000256" key="2">
    <source>
        <dbReference type="ARBA" id="ARBA00022600"/>
    </source>
</evidence>
<dbReference type="AlphaFoldDB" id="A0AAU0EZR5"/>
<dbReference type="PANTHER" id="PTHR43523">
    <property type="entry name" value="GLUCOSE-1-PHOSPHATE ADENYLYLTRANSFERASE-RELATED"/>
    <property type="match status" value="1"/>
</dbReference>
<dbReference type="InterPro" id="IPR011004">
    <property type="entry name" value="Trimer_LpxA-like_sf"/>
</dbReference>
<dbReference type="CDD" id="cd04651">
    <property type="entry name" value="LbH_G1P_AT_C"/>
    <property type="match status" value="1"/>
</dbReference>
<dbReference type="CDD" id="cd02508">
    <property type="entry name" value="ADP_Glucose_PP"/>
    <property type="match status" value="1"/>
</dbReference>
<organism evidence="10 11">
    <name type="scientific">Bergeyella porcorum</name>
    <dbReference type="NCBI Taxonomy" id="1735111"/>
    <lineage>
        <taxon>Bacteria</taxon>
        <taxon>Pseudomonadati</taxon>
        <taxon>Bacteroidota</taxon>
        <taxon>Flavobacteriia</taxon>
        <taxon>Flavobacteriales</taxon>
        <taxon>Weeksellaceae</taxon>
        <taxon>Bergeyella</taxon>
    </lineage>
</organism>
<dbReference type="PROSITE" id="PS00808">
    <property type="entry name" value="ADP_GLC_PYROPHOSPH_1"/>
    <property type="match status" value="1"/>
</dbReference>
<keyword evidence="3" id="KW-0808">Transferase</keyword>
<evidence type="ECO:0000259" key="9">
    <source>
        <dbReference type="Pfam" id="PF00483"/>
    </source>
</evidence>
<evidence type="ECO:0000313" key="10">
    <source>
        <dbReference type="EMBL" id="WOC50892.1"/>
    </source>
</evidence>
<dbReference type="Pfam" id="PF00483">
    <property type="entry name" value="NTP_transferase"/>
    <property type="match status" value="1"/>
</dbReference>
<dbReference type="InterPro" id="IPR005835">
    <property type="entry name" value="NTP_transferase_dom"/>
</dbReference>
<evidence type="ECO:0000256" key="1">
    <source>
        <dbReference type="ARBA" id="ARBA00010443"/>
    </source>
</evidence>
<dbReference type="PROSITE" id="PS00809">
    <property type="entry name" value="ADP_GLC_PYROPHOSPH_2"/>
    <property type="match status" value="1"/>
</dbReference>
<dbReference type="KEGG" id="bpor:BPO_0245"/>
<name>A0AAU0EZR5_9FLAO</name>
<evidence type="ECO:0000256" key="6">
    <source>
        <dbReference type="ARBA" id="ARBA00022840"/>
    </source>
</evidence>
<dbReference type="EC" id="2.7.7.27" evidence="8"/>
<dbReference type="GO" id="GO:0005978">
    <property type="term" value="P:glycogen biosynthetic process"/>
    <property type="evidence" value="ECO:0007669"/>
    <property type="project" value="UniProtKB-UniRule"/>
</dbReference>
<dbReference type="Proteomes" id="UP001432059">
    <property type="component" value="Chromosome"/>
</dbReference>
<evidence type="ECO:0000256" key="4">
    <source>
        <dbReference type="ARBA" id="ARBA00022695"/>
    </source>
</evidence>
<dbReference type="NCBIfam" id="NF002772">
    <property type="entry name" value="PRK02862.1"/>
    <property type="match status" value="1"/>
</dbReference>
<dbReference type="EMBL" id="CP136426">
    <property type="protein sequence ID" value="WOC50892.1"/>
    <property type="molecule type" value="Genomic_DNA"/>
</dbReference>
<evidence type="ECO:0000313" key="11">
    <source>
        <dbReference type="Proteomes" id="UP001432059"/>
    </source>
</evidence>
<dbReference type="InterPro" id="IPR029044">
    <property type="entry name" value="Nucleotide-diphossugar_trans"/>
</dbReference>
<keyword evidence="4 10" id="KW-0548">Nucleotidyltransferase</keyword>
<evidence type="ECO:0000256" key="5">
    <source>
        <dbReference type="ARBA" id="ARBA00022741"/>
    </source>
</evidence>
<dbReference type="Gene3D" id="3.90.550.10">
    <property type="entry name" value="Spore Coat Polysaccharide Biosynthesis Protein SpsA, Chain A"/>
    <property type="match status" value="1"/>
</dbReference>
<dbReference type="GO" id="GO:0005524">
    <property type="term" value="F:ATP binding"/>
    <property type="evidence" value="ECO:0007669"/>
    <property type="project" value="UniProtKB-KW"/>
</dbReference>
<dbReference type="PANTHER" id="PTHR43523:SF12">
    <property type="entry name" value="GLUCOSE-1-PHOSPHATE ADENYLYLTRANSFERASE LARGE SUBUNIT 1, CHLOROPLASTIC-RELATED"/>
    <property type="match status" value="1"/>
</dbReference>
<dbReference type="RefSeq" id="WP_327984593.1">
    <property type="nucleotide sequence ID" value="NZ_CP136426.1"/>
</dbReference>
<protein>
    <recommendedName>
        <fullName evidence="8">Glucose-1-phosphate adenylyltransferase</fullName>
        <ecNumber evidence="8">2.7.7.27</ecNumber>
    </recommendedName>
</protein>
<evidence type="ECO:0000256" key="7">
    <source>
        <dbReference type="ARBA" id="ARBA00023277"/>
    </source>
</evidence>
<sequence>MKTNVLSIVLGGGRGTRLFPLTYFRSKPAVPIAGKYRLVDIPISNCLNSGYNKILVLTQFNSASLNSHIKNSYHFDIFSKGFVDILAAEQNVENDQWFQGTADAVRQSMRHMDKYDYDYVLILSGDQLYQMDFREMVEFHKNNGGDITIATIPVNAKDATGFGILKSDDSGKIQAFVEKPSAEVLQDWKTEVSEKNRYEGKEYLASMGIYIFNKKVLKKIFNEDPGDDFGKDLIPNAINNGYNTLSFQYDGYWTDIGTIESFYQANLDLAQDLPKFNLFSTSPIYTRARMLPPSKIMGSYVQRAVFGDGCIIMADKVENSIIGNRTRIDRGSTVVNSYIMGADYYQATDEIVENENKGKPNMGIGKYCYIEYAIIDKNVKIGNNVRIIGGKHLPDGDYETHSVKDGIVVVKKGAVIKDGTQIP</sequence>
<dbReference type="SUPFAM" id="SSF53448">
    <property type="entry name" value="Nucleotide-diphospho-sugar transferases"/>
    <property type="match status" value="1"/>
</dbReference>
<keyword evidence="7" id="KW-0119">Carbohydrate metabolism</keyword>
<gene>
    <name evidence="10" type="primary">glgC</name>
    <name evidence="10" type="ORF">BPO_0245</name>
</gene>
<keyword evidence="6" id="KW-0067">ATP-binding</keyword>
<dbReference type="NCBIfam" id="TIGR02091">
    <property type="entry name" value="glgC"/>
    <property type="match status" value="1"/>
</dbReference>
<feature type="domain" description="Nucleotidyl transferase" evidence="9">
    <location>
        <begin position="7"/>
        <end position="271"/>
    </location>
</feature>
<dbReference type="GO" id="GO:0008878">
    <property type="term" value="F:glucose-1-phosphate adenylyltransferase activity"/>
    <property type="evidence" value="ECO:0007669"/>
    <property type="project" value="UniProtKB-UniRule"/>
</dbReference>
<keyword evidence="2" id="KW-0321">Glycogen metabolism</keyword>
<dbReference type="InterPro" id="IPR011831">
    <property type="entry name" value="ADP-Glc_PPase"/>
</dbReference>
<evidence type="ECO:0000256" key="3">
    <source>
        <dbReference type="ARBA" id="ARBA00022679"/>
    </source>
</evidence>
<keyword evidence="11" id="KW-1185">Reference proteome</keyword>
<dbReference type="InterPro" id="IPR005836">
    <property type="entry name" value="ADP_Glu_pyroP_CS"/>
</dbReference>
<evidence type="ECO:0000256" key="8">
    <source>
        <dbReference type="NCBIfam" id="TIGR02091"/>
    </source>
</evidence>
<dbReference type="PROSITE" id="PS00810">
    <property type="entry name" value="ADP_GLC_PYROPHOSPH_3"/>
    <property type="match status" value="1"/>
</dbReference>
<keyword evidence="5" id="KW-0547">Nucleotide-binding</keyword>
<reference evidence="10" key="1">
    <citation type="submission" date="2023-10" db="EMBL/GenBank/DDBJ databases">
        <title>Characterization and whole genome sequencing of a novel strain of Bergeyella porcorum QD2021 isolated from pig.</title>
        <authorList>
            <person name="Liu G."/>
            <person name="Chen C."/>
            <person name="Han X."/>
        </authorList>
    </citation>
    <scope>NUCLEOTIDE SEQUENCE</scope>
    <source>
        <strain evidence="10">QD2021</strain>
    </source>
</reference>
<dbReference type="Pfam" id="PF25247">
    <property type="entry name" value="LbH_GLGC"/>
    <property type="match status" value="1"/>
</dbReference>
<dbReference type="SUPFAM" id="SSF51161">
    <property type="entry name" value="Trimeric LpxA-like enzymes"/>
    <property type="match status" value="1"/>
</dbReference>
<dbReference type="Gene3D" id="2.160.10.10">
    <property type="entry name" value="Hexapeptide repeat proteins"/>
    <property type="match status" value="1"/>
</dbReference>
<accession>A0AAU0EZR5</accession>